<feature type="domain" description="TonB C-terminal" evidence="5">
    <location>
        <begin position="70"/>
        <end position="169"/>
    </location>
</feature>
<reference evidence="6 7" key="1">
    <citation type="submission" date="2017-06" db="EMBL/GenBank/DDBJ databases">
        <title>Complete genome sequence of Nitrospirillum amazonense strain CBAmC, an endophytic nitrogen-fixing and plant growth-promoting bacterium, isolated from sugarcane.</title>
        <authorList>
            <person name="Schwab S."/>
            <person name="dos Santos Teixeira K.R."/>
            <person name="Simoes Araujo J.L."/>
            <person name="Soares Vidal M."/>
            <person name="Borges de Freitas H.R."/>
            <person name="Rivello Crivelaro A.L."/>
            <person name="Bueno de Camargo Nunes A."/>
            <person name="dos Santos C.M."/>
            <person name="Palmeira da Silva Rosa D."/>
            <person name="da Silva Padilha D."/>
            <person name="da Silva E."/>
            <person name="Araujo Terra L."/>
            <person name="Soares Mendes V."/>
            <person name="Farinelli L."/>
            <person name="Magalhaes Cruz L."/>
            <person name="Baldani J.I."/>
        </authorList>
    </citation>
    <scope>NUCLEOTIDE SEQUENCE [LARGE SCALE GENOMIC DNA]</scope>
    <source>
        <strain evidence="6 7">CBAmC</strain>
    </source>
</reference>
<evidence type="ECO:0000313" key="7">
    <source>
        <dbReference type="Proteomes" id="UP000197153"/>
    </source>
</evidence>
<dbReference type="InterPro" id="IPR037682">
    <property type="entry name" value="TonB_C"/>
</dbReference>
<dbReference type="KEGG" id="nao:Y958_01850"/>
<dbReference type="Gene3D" id="3.30.1150.10">
    <property type="match status" value="1"/>
</dbReference>
<dbReference type="RefSeq" id="WP_088870679.1">
    <property type="nucleotide sequence ID" value="NZ_CP022110.1"/>
</dbReference>
<name>A0A248JLV7_9PROT</name>
<dbReference type="GO" id="GO:0055085">
    <property type="term" value="P:transmembrane transport"/>
    <property type="evidence" value="ECO:0007669"/>
    <property type="project" value="InterPro"/>
</dbReference>
<accession>A0A248JLV7</accession>
<sequence length="171" mass="18646">MQTDAAHAVISGVLVVLACWPATVPVPQRASERVFHLAFEIGITNVALGPPPFAAFMPPPNAAPYADRPLTRIDPESFRRFRPAYPAAAVKQGEEGRVVFIAFCNAKGHVYDARVMESSTHDRLDAALVKAARSGRWRCVPAIENGQAVPSVSTKMAYRFRLPDVGKSPHR</sequence>
<dbReference type="PROSITE" id="PS52015">
    <property type="entry name" value="TONB_CTD"/>
    <property type="match status" value="1"/>
</dbReference>
<dbReference type="InterPro" id="IPR006260">
    <property type="entry name" value="TonB/TolA_C"/>
</dbReference>
<dbReference type="Proteomes" id="UP000197153">
    <property type="component" value="Chromosome 1"/>
</dbReference>
<keyword evidence="4" id="KW-0472">Membrane</keyword>
<proteinExistence type="predicted"/>
<protein>
    <recommendedName>
        <fullName evidence="5">TonB C-terminal domain-containing protein</fullName>
    </recommendedName>
</protein>
<dbReference type="NCBIfam" id="TIGR01352">
    <property type="entry name" value="tonB_Cterm"/>
    <property type="match status" value="1"/>
</dbReference>
<organism evidence="6 7">
    <name type="scientific">Nitrospirillum viridazoti CBAmc</name>
    <dbReference type="NCBI Taxonomy" id="1441467"/>
    <lineage>
        <taxon>Bacteria</taxon>
        <taxon>Pseudomonadati</taxon>
        <taxon>Pseudomonadota</taxon>
        <taxon>Alphaproteobacteria</taxon>
        <taxon>Rhodospirillales</taxon>
        <taxon>Azospirillaceae</taxon>
        <taxon>Nitrospirillum</taxon>
        <taxon>Nitrospirillum viridazoti</taxon>
    </lineage>
</organism>
<evidence type="ECO:0000313" key="6">
    <source>
        <dbReference type="EMBL" id="ASG19702.1"/>
    </source>
</evidence>
<dbReference type="EMBL" id="CP022110">
    <property type="protein sequence ID" value="ASG19702.1"/>
    <property type="molecule type" value="Genomic_DNA"/>
</dbReference>
<dbReference type="AlphaFoldDB" id="A0A248JLV7"/>
<comment type="subcellular location">
    <subcellularLocation>
        <location evidence="1">Membrane</location>
        <topology evidence="1">Single-pass membrane protein</topology>
    </subcellularLocation>
</comment>
<keyword evidence="7" id="KW-1185">Reference proteome</keyword>
<keyword evidence="3" id="KW-1133">Transmembrane helix</keyword>
<evidence type="ECO:0000256" key="1">
    <source>
        <dbReference type="ARBA" id="ARBA00004167"/>
    </source>
</evidence>
<evidence type="ECO:0000256" key="2">
    <source>
        <dbReference type="ARBA" id="ARBA00022692"/>
    </source>
</evidence>
<keyword evidence="2" id="KW-0812">Transmembrane</keyword>
<evidence type="ECO:0000256" key="3">
    <source>
        <dbReference type="ARBA" id="ARBA00022989"/>
    </source>
</evidence>
<gene>
    <name evidence="6" type="ORF">Y958_01850</name>
</gene>
<evidence type="ECO:0000259" key="5">
    <source>
        <dbReference type="PROSITE" id="PS52015"/>
    </source>
</evidence>
<dbReference type="GO" id="GO:0016020">
    <property type="term" value="C:membrane"/>
    <property type="evidence" value="ECO:0007669"/>
    <property type="project" value="UniProtKB-SubCell"/>
</dbReference>
<evidence type="ECO:0000256" key="4">
    <source>
        <dbReference type="ARBA" id="ARBA00023136"/>
    </source>
</evidence>
<dbReference type="SUPFAM" id="SSF74653">
    <property type="entry name" value="TolA/TonB C-terminal domain"/>
    <property type="match status" value="1"/>
</dbReference>
<dbReference type="Pfam" id="PF03544">
    <property type="entry name" value="TonB_C"/>
    <property type="match status" value="1"/>
</dbReference>